<evidence type="ECO:0000256" key="1">
    <source>
        <dbReference type="ARBA" id="ARBA00022441"/>
    </source>
</evidence>
<gene>
    <name evidence="3" type="ORF">BGZ95_000119</name>
</gene>
<dbReference type="InterPro" id="IPR015915">
    <property type="entry name" value="Kelch-typ_b-propeller"/>
</dbReference>
<protein>
    <recommendedName>
        <fullName evidence="5">Galactose oxidase</fullName>
    </recommendedName>
</protein>
<comment type="caution">
    <text evidence="3">The sequence shown here is derived from an EMBL/GenBank/DDBJ whole genome shotgun (WGS) entry which is preliminary data.</text>
</comment>
<evidence type="ECO:0000313" key="3">
    <source>
        <dbReference type="EMBL" id="KAG0272013.1"/>
    </source>
</evidence>
<dbReference type="EMBL" id="JAAAIL010001010">
    <property type="protein sequence ID" value="KAG0272013.1"/>
    <property type="molecule type" value="Genomic_DNA"/>
</dbReference>
<sequence>MTATKDKKSLIVWGSRTRMSTYDFAIRTWTNDSSFNIGSLVGGRQHPMSLDPTTGLIYIPSITNNGTGMMVYNPETRTSFSVPMYPSVVLPYRAVAYTFVWSELRKSFLYFGGYDSIGDNGTFNNYMIEYQPTTHGWTRIPTTGIQGMLASHCMIPAYGGTKMVVFGGWEAIAGVSIQRPGYSSALYILDVKEMHWTKLSEGQVLGRRDMACAVVGDNFVSWGGMDSNDQTAGTLIYNLKTNQWTDTYIATMQEEQSD</sequence>
<dbReference type="PANTHER" id="PTHR46093">
    <property type="entry name" value="ACYL-COA-BINDING DOMAIN-CONTAINING PROTEIN 5"/>
    <property type="match status" value="1"/>
</dbReference>
<organism evidence="3 4">
    <name type="scientific">Linnemannia exigua</name>
    <dbReference type="NCBI Taxonomy" id="604196"/>
    <lineage>
        <taxon>Eukaryota</taxon>
        <taxon>Fungi</taxon>
        <taxon>Fungi incertae sedis</taxon>
        <taxon>Mucoromycota</taxon>
        <taxon>Mortierellomycotina</taxon>
        <taxon>Mortierellomycetes</taxon>
        <taxon>Mortierellales</taxon>
        <taxon>Mortierellaceae</taxon>
        <taxon>Linnemannia</taxon>
    </lineage>
</organism>
<evidence type="ECO:0000313" key="4">
    <source>
        <dbReference type="Proteomes" id="UP001194580"/>
    </source>
</evidence>
<keyword evidence="4" id="KW-1185">Reference proteome</keyword>
<dbReference type="SUPFAM" id="SSF117281">
    <property type="entry name" value="Kelch motif"/>
    <property type="match status" value="1"/>
</dbReference>
<name>A0AAD4DAU3_9FUNG</name>
<evidence type="ECO:0008006" key="5">
    <source>
        <dbReference type="Google" id="ProtNLM"/>
    </source>
</evidence>
<dbReference type="Pfam" id="PF24681">
    <property type="entry name" value="Kelch_KLHDC2_KLHL20_DRC7"/>
    <property type="match status" value="1"/>
</dbReference>
<dbReference type="AlphaFoldDB" id="A0AAD4DAU3"/>
<reference evidence="3" key="1">
    <citation type="journal article" date="2020" name="Fungal Divers.">
        <title>Resolving the Mortierellaceae phylogeny through synthesis of multi-gene phylogenetics and phylogenomics.</title>
        <authorList>
            <person name="Vandepol N."/>
            <person name="Liber J."/>
            <person name="Desiro A."/>
            <person name="Na H."/>
            <person name="Kennedy M."/>
            <person name="Barry K."/>
            <person name="Grigoriev I.V."/>
            <person name="Miller A.N."/>
            <person name="O'Donnell K."/>
            <person name="Stajich J.E."/>
            <person name="Bonito G."/>
        </authorList>
    </citation>
    <scope>NUCLEOTIDE SEQUENCE</scope>
    <source>
        <strain evidence="3">NRRL 28262</strain>
    </source>
</reference>
<proteinExistence type="predicted"/>
<evidence type="ECO:0000256" key="2">
    <source>
        <dbReference type="ARBA" id="ARBA00022737"/>
    </source>
</evidence>
<dbReference type="PANTHER" id="PTHR46093:SF18">
    <property type="entry name" value="FIBRONECTIN TYPE-III DOMAIN-CONTAINING PROTEIN"/>
    <property type="match status" value="1"/>
</dbReference>
<dbReference type="Proteomes" id="UP001194580">
    <property type="component" value="Unassembled WGS sequence"/>
</dbReference>
<keyword evidence="1" id="KW-0880">Kelch repeat</keyword>
<accession>A0AAD4DAU3</accession>
<dbReference type="Gene3D" id="2.120.10.80">
    <property type="entry name" value="Kelch-type beta propeller"/>
    <property type="match status" value="1"/>
</dbReference>
<keyword evidence="2" id="KW-0677">Repeat</keyword>